<evidence type="ECO:0000256" key="7">
    <source>
        <dbReference type="ARBA" id="ARBA00022771"/>
    </source>
</evidence>
<evidence type="ECO:0000256" key="11">
    <source>
        <dbReference type="ARBA" id="ARBA00023242"/>
    </source>
</evidence>
<dbReference type="GO" id="GO:0000785">
    <property type="term" value="C:chromatin"/>
    <property type="evidence" value="ECO:0007669"/>
    <property type="project" value="TreeGrafter"/>
</dbReference>
<keyword evidence="8" id="KW-0862">Zinc</keyword>
<feature type="compositionally biased region" description="Polar residues" evidence="14">
    <location>
        <begin position="20"/>
        <end position="32"/>
    </location>
</feature>
<dbReference type="Gene3D" id="2.60.120.650">
    <property type="entry name" value="Cupin"/>
    <property type="match status" value="1"/>
</dbReference>
<feature type="domain" description="JmjN" evidence="17">
    <location>
        <begin position="167"/>
        <end position="208"/>
    </location>
</feature>
<dbReference type="PROSITE" id="PS50016">
    <property type="entry name" value="ZF_PHD_2"/>
    <property type="match status" value="1"/>
</dbReference>
<dbReference type="PROSITE" id="PS51184">
    <property type="entry name" value="JMJC"/>
    <property type="match status" value="1"/>
</dbReference>
<feature type="compositionally biased region" description="Polar residues" evidence="14">
    <location>
        <begin position="1927"/>
        <end position="1936"/>
    </location>
</feature>
<dbReference type="EMBL" id="LNZH02000210">
    <property type="protein sequence ID" value="OCB85389.1"/>
    <property type="molecule type" value="Genomic_DNA"/>
</dbReference>
<dbReference type="OrthoDB" id="1678912at2759"/>
<evidence type="ECO:0000256" key="2">
    <source>
        <dbReference type="ARBA" id="ARBA00004123"/>
    </source>
</evidence>
<feature type="domain" description="ARID" evidence="16">
    <location>
        <begin position="232"/>
        <end position="323"/>
    </location>
</feature>
<keyword evidence="6" id="KW-0677">Repeat</keyword>
<proteinExistence type="inferred from homology"/>
<evidence type="ECO:0000259" key="18">
    <source>
        <dbReference type="PROSITE" id="PS51184"/>
    </source>
</evidence>
<evidence type="ECO:0000256" key="5">
    <source>
        <dbReference type="ARBA" id="ARBA00022723"/>
    </source>
</evidence>
<dbReference type="SUPFAM" id="SSF46774">
    <property type="entry name" value="ARID-like"/>
    <property type="match status" value="1"/>
</dbReference>
<feature type="domain" description="PHD-type" evidence="15">
    <location>
        <begin position="425"/>
        <end position="475"/>
    </location>
</feature>
<feature type="compositionally biased region" description="Polar residues" evidence="14">
    <location>
        <begin position="1821"/>
        <end position="1837"/>
    </location>
</feature>
<dbReference type="PROSITE" id="PS51183">
    <property type="entry name" value="JMJN"/>
    <property type="match status" value="1"/>
</dbReference>
<dbReference type="Pfam" id="PF21323">
    <property type="entry name" value="KDM5_C-hel"/>
    <property type="match status" value="1"/>
</dbReference>
<keyword evidence="10" id="KW-0408">Iron</keyword>
<dbReference type="SUPFAM" id="SSF51197">
    <property type="entry name" value="Clavaminate synthase-like"/>
    <property type="match status" value="1"/>
</dbReference>
<evidence type="ECO:0000259" key="17">
    <source>
        <dbReference type="PROSITE" id="PS51183"/>
    </source>
</evidence>
<dbReference type="InterPro" id="IPR013637">
    <property type="entry name" value="Lys_sp_deMease-like_dom"/>
</dbReference>
<comment type="subcellular location">
    <subcellularLocation>
        <location evidence="2">Nucleus</location>
    </subcellularLocation>
</comment>
<keyword evidence="7 13" id="KW-0863">Zinc-finger</keyword>
<dbReference type="InterPro" id="IPR003347">
    <property type="entry name" value="JmjC_dom"/>
</dbReference>
<dbReference type="PANTHER" id="PTHR10694">
    <property type="entry name" value="LYSINE-SPECIFIC DEMETHYLASE"/>
    <property type="match status" value="1"/>
</dbReference>
<dbReference type="InterPro" id="IPR003349">
    <property type="entry name" value="JmjN"/>
</dbReference>
<comment type="caution">
    <text evidence="19">The sequence shown here is derived from an EMBL/GenBank/DDBJ whole genome shotgun (WGS) entry which is preliminary data.</text>
</comment>
<reference evidence="19" key="1">
    <citation type="submission" date="2016-06" db="EMBL/GenBank/DDBJ databases">
        <title>Draft Genome sequence of the fungus Inonotus baumii.</title>
        <authorList>
            <person name="Zhu H."/>
            <person name="Lin W."/>
        </authorList>
    </citation>
    <scope>NUCLEOTIDE SEQUENCE</scope>
    <source>
        <strain evidence="19">821</strain>
    </source>
</reference>
<evidence type="ECO:0000256" key="8">
    <source>
        <dbReference type="ARBA" id="ARBA00022833"/>
    </source>
</evidence>
<dbReference type="Gene3D" id="3.30.40.10">
    <property type="entry name" value="Zinc/RING finger domain, C3HC4 (zinc finger)"/>
    <property type="match status" value="1"/>
</dbReference>
<dbReference type="FunFam" id="1.10.150.60:FF:000016">
    <property type="entry name" value="Putative Lysine-specific demethylase 5B"/>
    <property type="match status" value="1"/>
</dbReference>
<feature type="compositionally biased region" description="Pro residues" evidence="14">
    <location>
        <begin position="1747"/>
        <end position="1758"/>
    </location>
</feature>
<feature type="compositionally biased region" description="Polar residues" evidence="14">
    <location>
        <begin position="106"/>
        <end position="129"/>
    </location>
</feature>
<organism evidence="19 20">
    <name type="scientific">Sanghuangporus baumii</name>
    <name type="common">Phellinus baumii</name>
    <dbReference type="NCBI Taxonomy" id="108892"/>
    <lineage>
        <taxon>Eukaryota</taxon>
        <taxon>Fungi</taxon>
        <taxon>Dikarya</taxon>
        <taxon>Basidiomycota</taxon>
        <taxon>Agaricomycotina</taxon>
        <taxon>Agaricomycetes</taxon>
        <taxon>Hymenochaetales</taxon>
        <taxon>Hymenochaetaceae</taxon>
        <taxon>Sanghuangporus</taxon>
    </lineage>
</organism>
<feature type="compositionally biased region" description="Polar residues" evidence="14">
    <location>
        <begin position="1697"/>
        <end position="1712"/>
    </location>
</feature>
<dbReference type="SMART" id="SM00249">
    <property type="entry name" value="PHD"/>
    <property type="match status" value="3"/>
</dbReference>
<gene>
    <name evidence="19" type="ORF">A7U60_g7699</name>
</gene>
<dbReference type="Pfam" id="PF01388">
    <property type="entry name" value="ARID"/>
    <property type="match status" value="1"/>
</dbReference>
<protein>
    <recommendedName>
        <fullName evidence="4">[histone H3]-trimethyl-L-lysine(4) demethylase</fullName>
        <ecNumber evidence="4">1.14.11.67</ecNumber>
    </recommendedName>
</protein>
<evidence type="ECO:0000256" key="4">
    <source>
        <dbReference type="ARBA" id="ARBA00012902"/>
    </source>
</evidence>
<dbReference type="GO" id="GO:0034647">
    <property type="term" value="F:histone H3K4me/H3K4me2/H3K4me3 demethylase activity"/>
    <property type="evidence" value="ECO:0007669"/>
    <property type="project" value="UniProtKB-EC"/>
</dbReference>
<evidence type="ECO:0000256" key="6">
    <source>
        <dbReference type="ARBA" id="ARBA00022737"/>
    </source>
</evidence>
<dbReference type="Pfam" id="PF08429">
    <property type="entry name" value="PLU-1"/>
    <property type="match status" value="1"/>
</dbReference>
<feature type="compositionally biased region" description="Low complexity" evidence="14">
    <location>
        <begin position="1908"/>
        <end position="1917"/>
    </location>
</feature>
<dbReference type="Pfam" id="PF02375">
    <property type="entry name" value="JmjN"/>
    <property type="match status" value="1"/>
</dbReference>
<keyword evidence="9" id="KW-0560">Oxidoreductase</keyword>
<evidence type="ECO:0000256" key="13">
    <source>
        <dbReference type="PROSITE-ProRule" id="PRU00146"/>
    </source>
</evidence>
<dbReference type="InterPro" id="IPR013083">
    <property type="entry name" value="Znf_RING/FYVE/PHD"/>
</dbReference>
<evidence type="ECO:0000256" key="12">
    <source>
        <dbReference type="ARBA" id="ARBA00048734"/>
    </source>
</evidence>
<keyword evidence="20" id="KW-1185">Reference proteome</keyword>
<comment type="similarity">
    <text evidence="3">Belongs to the JARID1 histone demethylase family.</text>
</comment>
<dbReference type="SUPFAM" id="SSF57903">
    <property type="entry name" value="FYVE/PHD zinc finger"/>
    <property type="match status" value="2"/>
</dbReference>
<dbReference type="Pfam" id="PF00628">
    <property type="entry name" value="PHD"/>
    <property type="match status" value="1"/>
</dbReference>
<accession>A0A9Q5HSZ2</accession>
<comment type="catalytic activity">
    <reaction evidence="12">
        <text>N(6),N(6),N(6)-trimethyl-L-lysyl(4)-[histone H3] + 3 2-oxoglutarate + 3 O2 = L-lysyl(4)-[histone H3] + 3 formaldehyde + 3 succinate + 3 CO2</text>
        <dbReference type="Rhea" id="RHEA:60208"/>
        <dbReference type="Rhea" id="RHEA-COMP:15537"/>
        <dbReference type="Rhea" id="RHEA-COMP:15547"/>
        <dbReference type="ChEBI" id="CHEBI:15379"/>
        <dbReference type="ChEBI" id="CHEBI:16526"/>
        <dbReference type="ChEBI" id="CHEBI:16810"/>
        <dbReference type="ChEBI" id="CHEBI:16842"/>
        <dbReference type="ChEBI" id="CHEBI:29969"/>
        <dbReference type="ChEBI" id="CHEBI:30031"/>
        <dbReference type="ChEBI" id="CHEBI:61961"/>
        <dbReference type="EC" id="1.14.11.67"/>
    </reaction>
</comment>
<dbReference type="GO" id="GO:0006355">
    <property type="term" value="P:regulation of DNA-templated transcription"/>
    <property type="evidence" value="ECO:0007669"/>
    <property type="project" value="TreeGrafter"/>
</dbReference>
<dbReference type="CDD" id="cd16100">
    <property type="entry name" value="ARID"/>
    <property type="match status" value="1"/>
</dbReference>
<name>A0A9Q5HSZ2_SANBA</name>
<evidence type="ECO:0000256" key="9">
    <source>
        <dbReference type="ARBA" id="ARBA00023002"/>
    </source>
</evidence>
<evidence type="ECO:0000256" key="10">
    <source>
        <dbReference type="ARBA" id="ARBA00023004"/>
    </source>
</evidence>
<dbReference type="PROSITE" id="PS01359">
    <property type="entry name" value="ZF_PHD_1"/>
    <property type="match status" value="1"/>
</dbReference>
<feature type="region of interest" description="Disordered" evidence="14">
    <location>
        <begin position="334"/>
        <end position="418"/>
    </location>
</feature>
<dbReference type="Gene3D" id="1.10.150.60">
    <property type="entry name" value="ARID DNA-binding domain"/>
    <property type="match status" value="1"/>
</dbReference>
<evidence type="ECO:0000256" key="14">
    <source>
        <dbReference type="SAM" id="MobiDB-lite"/>
    </source>
</evidence>
<feature type="region of interest" description="Disordered" evidence="14">
    <location>
        <begin position="1"/>
        <end position="49"/>
    </location>
</feature>
<keyword evidence="11" id="KW-0539">Nucleus</keyword>
<evidence type="ECO:0000259" key="16">
    <source>
        <dbReference type="PROSITE" id="PS51011"/>
    </source>
</evidence>
<dbReference type="SMART" id="SM00501">
    <property type="entry name" value="BRIGHT"/>
    <property type="match status" value="1"/>
</dbReference>
<dbReference type="Pfam" id="PF02928">
    <property type="entry name" value="zf-C5HC2"/>
    <property type="match status" value="1"/>
</dbReference>
<dbReference type="InterPro" id="IPR048615">
    <property type="entry name" value="KDM5_C-hel"/>
</dbReference>
<dbReference type="PROSITE" id="PS51011">
    <property type="entry name" value="ARID"/>
    <property type="match status" value="1"/>
</dbReference>
<dbReference type="Pfam" id="PF02373">
    <property type="entry name" value="JmjC"/>
    <property type="match status" value="1"/>
</dbReference>
<dbReference type="GO" id="GO:0003677">
    <property type="term" value="F:DNA binding"/>
    <property type="evidence" value="ECO:0007669"/>
    <property type="project" value="InterPro"/>
</dbReference>
<dbReference type="GO" id="GO:0008270">
    <property type="term" value="F:zinc ion binding"/>
    <property type="evidence" value="ECO:0007669"/>
    <property type="project" value="UniProtKB-KW"/>
</dbReference>
<evidence type="ECO:0000256" key="3">
    <source>
        <dbReference type="ARBA" id="ARBA00006801"/>
    </source>
</evidence>
<dbReference type="EC" id="1.14.11.67" evidence="4"/>
<dbReference type="Proteomes" id="UP000757232">
    <property type="component" value="Unassembled WGS sequence"/>
</dbReference>
<dbReference type="InterPro" id="IPR001606">
    <property type="entry name" value="ARID_dom"/>
</dbReference>
<feature type="region of interest" description="Disordered" evidence="14">
    <location>
        <begin position="1635"/>
        <end position="1663"/>
    </location>
</feature>
<feature type="region of interest" description="Disordered" evidence="14">
    <location>
        <begin position="1680"/>
        <end position="1712"/>
    </location>
</feature>
<dbReference type="InterPro" id="IPR001965">
    <property type="entry name" value="Znf_PHD"/>
</dbReference>
<dbReference type="SMART" id="SM01014">
    <property type="entry name" value="ARID"/>
    <property type="match status" value="1"/>
</dbReference>
<feature type="region of interest" description="Disordered" evidence="14">
    <location>
        <begin position="67"/>
        <end position="129"/>
    </location>
</feature>
<sequence>MSSRAPVSPSVDASRGTRGSGSATDPATASTSHDFHDIDPGAEQPEPTFTSSLSIAVEGNLSLGRAGKGSVDAEASTSLSHQTTEGSTTRRTPRKSKVDALAALNRSRSPSIEVLNPQSANQGPTPTSLNGVPTSVSATLDMSVVKTLGPRNIPARTKPRLFNLEDCPVLYPSPEEFKDPMAYIRSISPRGQEYGIIKVVPPIGWKMPFVIDTESYRFKTRAMRLNSVEASSRAKINFLEALYRFHRQQGNPRVTVPTINHKPLDLWSLRKEVQKLGGFDVVNKEKKWSELGRLLGYTGIPGLSTQLRNSYIRVILPYEHYSVGIRSSSAFAAANRKNTQSPPPDSNFFSNLPPTSPRVSPLSGTSSPLSEPPDDADLNGFGDSSRGSPRPRMNGTTVNGKMTNGVGRAHSPNGHNVHSKEDSKATCCEICHRRNRGTEMLLCDGCDCGFHMFCLVPPLTSVPKGQWFCHTCLFGTGGDYGFDEGEEHTLSSFQARDQAFRKMWFESHPPPQPTGPLAEKELEDPTVTMIGNLRVSEDDVENEFWRLVQSPYETVEIEYGADVHSTTHGSAMPTLETHPLDPYSKDPWNLNNIPILQESLLRYIKTEINGMTVPWTYVGMVFSTFCWHNEDHFTHSINYMHWGETKTWYGIPGADADKFEAAIKKEAPELFETQPDLLFQLVTLMSPAKLKESGVRVYACDQRAGEFVITFSKAYHAGFNHGLNFNEAVNFALPDWLPFGRECVKFYQAHRKLPVFSHDELLITITQQSASIKTAIWLNDSFKEMTEEEIKKRNAVRELGVRDVLEEHDCPEDQYQCAYCKAFCYLSQMVCSCPKASSTGVVCLEHVKYLCDCPMSQRVLRLRFSDDELLSTQATISNRAAIPENWRNKLTKLLNDSPRPQLRALRALVAEADRINYPMKEVAPLRRCVARANEWVEAANSFLTRKQSRKRSKRHRWQPALANGAGVSDEITERPEKSLEELYAVLQDVENLGFDCPEIGLLRNLASQAEEFKAKAKTLLEEISKTDDPTPHLQDCETLLAHGSSLNVHLEELYKIENYVLQDQLVKELEDVDDTAITLEEIRQYLNRAKQCELPPGNKYMVLLEEKLKAGTDWDERAASVLNQSIKTIEGLDQFLDVESSIPVDPGVLKRISTTRNRAAEYEKQAKEWLSPQPDSELPTVQDAIRLVKKAEKEFNIPAVQDLKRTIDFAYDLEERCEAVLKHTYVHRDSGSCFDAMYKWRAYAREHLTKFRLPAFDRLDTEIEKHEQWQKKLPWYCADHDAPHAENILRDVLEVTKPEDDVAPNDEYFTCICFEPVRPPPPGVTSDAVQCDHCFARFHGNCANNGGSCPFCDPNHWNGSIHSDRSYHFCYLPTVLHNAPEISKHYSEHWQELKIIVEHIERFCNVVGGFLSFASQPGNQRSEYIPQVRHYLRKLYRIKFAVSPNPEVSFGLDLAGLHRILANRPAPTRLKKRRRPKFVFGQDIDRDWIDGTRCICRGQTPYLSGFALLDCEQCLRKYHSACCCYKGPMSEKTTFLCPLCCLRKGKPYRWADIRVRMMDEPDASVFVDVKACIETFSRNLIRIKLSPPITPTIFIDLVSFTPGQPDNASTLEPPFVSPANASHQGRIPIHFMPQRVKEQQSPTTSSSSIPPPPPWSRSGSVATVSAPPMESVLSFKRKRKSSLSEHGRESVLVFDNDPQTSNLGSSSSHQPIHQTGASELNIIVSDPSQMAAQQAAQARQKPSPTNGHPPPPLLPPIRVPDHRSPPHRHNPTQPRSAVAPLHSPQQRPIPQTLPPSPQQQRTPAQTGPHEIHRSPQHTHSIHSPTQRPSPHLTSHVISHSPHQRPAYTSHLPSPHDSPHRQHSNAAGSPHQHLHRPSSALIGTAPPGIHSPPMPSPSRDRPLPLAVPTNGTPTSTTTRKVKLLLKGSPSTTTNNNGRELPEP</sequence>
<feature type="region of interest" description="Disordered" evidence="14">
    <location>
        <begin position="1729"/>
        <end position="1942"/>
    </location>
</feature>
<feature type="domain" description="JmjC" evidence="18">
    <location>
        <begin position="582"/>
        <end position="748"/>
    </location>
</feature>
<comment type="cofactor">
    <cofactor evidence="1">
        <name>Fe(2+)</name>
        <dbReference type="ChEBI" id="CHEBI:29033"/>
    </cofactor>
</comment>
<dbReference type="InterPro" id="IPR019787">
    <property type="entry name" value="Znf_PHD-finger"/>
</dbReference>
<evidence type="ECO:0000313" key="19">
    <source>
        <dbReference type="EMBL" id="OCB85389.1"/>
    </source>
</evidence>
<evidence type="ECO:0000256" key="1">
    <source>
        <dbReference type="ARBA" id="ARBA00001954"/>
    </source>
</evidence>
<dbReference type="InterPro" id="IPR011011">
    <property type="entry name" value="Znf_FYVE_PHD"/>
</dbReference>
<dbReference type="InterPro" id="IPR004198">
    <property type="entry name" value="Znf_C5HC2"/>
</dbReference>
<evidence type="ECO:0000313" key="20">
    <source>
        <dbReference type="Proteomes" id="UP000757232"/>
    </source>
</evidence>
<dbReference type="InterPro" id="IPR036431">
    <property type="entry name" value="ARID_dom_sf"/>
</dbReference>
<evidence type="ECO:0000259" key="15">
    <source>
        <dbReference type="PROSITE" id="PS50016"/>
    </source>
</evidence>
<dbReference type="GO" id="GO:0005634">
    <property type="term" value="C:nucleus"/>
    <property type="evidence" value="ECO:0007669"/>
    <property type="project" value="UniProtKB-SubCell"/>
</dbReference>
<dbReference type="SMART" id="SM00558">
    <property type="entry name" value="JmjC"/>
    <property type="match status" value="1"/>
</dbReference>
<keyword evidence="5" id="KW-0479">Metal-binding</keyword>
<dbReference type="SMART" id="SM00545">
    <property type="entry name" value="JmjN"/>
    <property type="match status" value="1"/>
</dbReference>
<feature type="compositionally biased region" description="Low complexity" evidence="14">
    <location>
        <begin position="1729"/>
        <end position="1740"/>
    </location>
</feature>
<feature type="compositionally biased region" description="Polar residues" evidence="14">
    <location>
        <begin position="75"/>
        <end position="90"/>
    </location>
</feature>
<dbReference type="InterPro" id="IPR019786">
    <property type="entry name" value="Zinc_finger_PHD-type_CS"/>
</dbReference>
<dbReference type="PANTHER" id="PTHR10694:SF33">
    <property type="entry name" value="LYSINE-SPECIFIC DEMETHYLASE 5"/>
    <property type="match status" value="1"/>
</dbReference>